<organism evidence="1 2">
    <name type="scientific">Ameca splendens</name>
    <dbReference type="NCBI Taxonomy" id="208324"/>
    <lineage>
        <taxon>Eukaryota</taxon>
        <taxon>Metazoa</taxon>
        <taxon>Chordata</taxon>
        <taxon>Craniata</taxon>
        <taxon>Vertebrata</taxon>
        <taxon>Euteleostomi</taxon>
        <taxon>Actinopterygii</taxon>
        <taxon>Neopterygii</taxon>
        <taxon>Teleostei</taxon>
        <taxon>Neoteleostei</taxon>
        <taxon>Acanthomorphata</taxon>
        <taxon>Ovalentaria</taxon>
        <taxon>Atherinomorphae</taxon>
        <taxon>Cyprinodontiformes</taxon>
        <taxon>Goodeidae</taxon>
        <taxon>Ameca</taxon>
    </lineage>
</organism>
<evidence type="ECO:0000313" key="2">
    <source>
        <dbReference type="Proteomes" id="UP001469553"/>
    </source>
</evidence>
<keyword evidence="2" id="KW-1185">Reference proteome</keyword>
<protein>
    <submittedName>
        <fullName evidence="1">Uncharacterized protein</fullName>
    </submittedName>
</protein>
<gene>
    <name evidence="1" type="ORF">AMECASPLE_029986</name>
</gene>
<dbReference type="EMBL" id="JAHRIP010031724">
    <property type="protein sequence ID" value="MEQ2293121.1"/>
    <property type="molecule type" value="Genomic_DNA"/>
</dbReference>
<reference evidence="1 2" key="1">
    <citation type="submission" date="2021-06" db="EMBL/GenBank/DDBJ databases">
        <authorList>
            <person name="Palmer J.M."/>
        </authorList>
    </citation>
    <scope>NUCLEOTIDE SEQUENCE [LARGE SCALE GENOMIC DNA]</scope>
    <source>
        <strain evidence="1 2">AS_MEX2019</strain>
        <tissue evidence="1">Muscle</tissue>
    </source>
</reference>
<comment type="caution">
    <text evidence="1">The sequence shown here is derived from an EMBL/GenBank/DDBJ whole genome shotgun (WGS) entry which is preliminary data.</text>
</comment>
<dbReference type="Proteomes" id="UP001469553">
    <property type="component" value="Unassembled WGS sequence"/>
</dbReference>
<accession>A0ABV0YHA0</accession>
<name>A0ABV0YHA0_9TELE</name>
<sequence length="99" mass="11079">MDLTGFENLSVRPLLVGDDVESSTLGSKQFRLLSFVISRWWNHLPSATRIKGNPVCHLVSLEALQRKCTTFPSSSIFYCASLCACMLFLHCQPATLDRT</sequence>
<evidence type="ECO:0000313" key="1">
    <source>
        <dbReference type="EMBL" id="MEQ2293121.1"/>
    </source>
</evidence>
<proteinExistence type="predicted"/>